<accession>A0AAV3R7T2</accession>
<dbReference type="InterPro" id="IPR041577">
    <property type="entry name" value="RT_RNaseH_2"/>
</dbReference>
<dbReference type="SUPFAM" id="SSF56672">
    <property type="entry name" value="DNA/RNA polymerases"/>
    <property type="match status" value="1"/>
</dbReference>
<dbReference type="PANTHER" id="PTHR48475">
    <property type="entry name" value="RIBONUCLEASE H"/>
    <property type="match status" value="1"/>
</dbReference>
<evidence type="ECO:0000313" key="3">
    <source>
        <dbReference type="Proteomes" id="UP001454036"/>
    </source>
</evidence>
<comment type="caution">
    <text evidence="2">The sequence shown here is derived from an EMBL/GenBank/DDBJ whole genome shotgun (WGS) entry which is preliminary data.</text>
</comment>
<dbReference type="EMBL" id="BAABME010007903">
    <property type="protein sequence ID" value="GAA0171983.1"/>
    <property type="molecule type" value="Genomic_DNA"/>
</dbReference>
<evidence type="ECO:0000259" key="1">
    <source>
        <dbReference type="Pfam" id="PF17919"/>
    </source>
</evidence>
<keyword evidence="3" id="KW-1185">Reference proteome</keyword>
<gene>
    <name evidence="2" type="ORF">LIER_25900</name>
</gene>
<dbReference type="Gene3D" id="3.10.20.370">
    <property type="match status" value="1"/>
</dbReference>
<protein>
    <recommendedName>
        <fullName evidence="1">Reverse transcriptase/retrotransposon-derived protein RNase H-like domain-containing protein</fullName>
    </recommendedName>
</protein>
<reference evidence="2 3" key="1">
    <citation type="submission" date="2024-01" db="EMBL/GenBank/DDBJ databases">
        <title>The complete chloroplast genome sequence of Lithospermum erythrorhizon: insights into the phylogenetic relationship among Boraginaceae species and the maternal lineages of purple gromwells.</title>
        <authorList>
            <person name="Okada T."/>
            <person name="Watanabe K."/>
        </authorList>
    </citation>
    <scope>NUCLEOTIDE SEQUENCE [LARGE SCALE GENOMIC DNA]</scope>
</reference>
<name>A0AAV3R7T2_LITER</name>
<proteinExistence type="predicted"/>
<dbReference type="Proteomes" id="UP001454036">
    <property type="component" value="Unassembled WGS sequence"/>
</dbReference>
<dbReference type="InterPro" id="IPR043502">
    <property type="entry name" value="DNA/RNA_pol_sf"/>
</dbReference>
<feature type="domain" description="Reverse transcriptase/retrotransposon-derived protein RNase H-like" evidence="1">
    <location>
        <begin position="61"/>
        <end position="159"/>
    </location>
</feature>
<dbReference type="AlphaFoldDB" id="A0AAV3R7T2"/>
<dbReference type="Pfam" id="PF17919">
    <property type="entry name" value="RT_RNaseH_2"/>
    <property type="match status" value="1"/>
</dbReference>
<evidence type="ECO:0000313" key="2">
    <source>
        <dbReference type="EMBL" id="GAA0171983.1"/>
    </source>
</evidence>
<dbReference type="Gene3D" id="3.30.70.270">
    <property type="match status" value="1"/>
</dbReference>
<dbReference type="PANTHER" id="PTHR48475:SF2">
    <property type="entry name" value="RIBONUCLEASE H"/>
    <property type="match status" value="1"/>
</dbReference>
<sequence length="179" mass="20128">MRQTSGSALRIAEVQPAAQPGQVCLQSDLRKMHGYMINQRGIEPNPDKIAAAIKKGRDFEWTPECEKSFQDLKAYLQCPHLLAWPLVGDVLQLYLAVSDSALSSVLIREEEKVQRPVYYVSRVIRGAETRYPLIKKLVLALILAAQKLKPYFEAHPVEVVTHQPLRPILESLTSDTSHG</sequence>
<organism evidence="2 3">
    <name type="scientific">Lithospermum erythrorhizon</name>
    <name type="common">Purple gromwell</name>
    <name type="synonym">Lithospermum officinale var. erythrorhizon</name>
    <dbReference type="NCBI Taxonomy" id="34254"/>
    <lineage>
        <taxon>Eukaryota</taxon>
        <taxon>Viridiplantae</taxon>
        <taxon>Streptophyta</taxon>
        <taxon>Embryophyta</taxon>
        <taxon>Tracheophyta</taxon>
        <taxon>Spermatophyta</taxon>
        <taxon>Magnoliopsida</taxon>
        <taxon>eudicotyledons</taxon>
        <taxon>Gunneridae</taxon>
        <taxon>Pentapetalae</taxon>
        <taxon>asterids</taxon>
        <taxon>lamiids</taxon>
        <taxon>Boraginales</taxon>
        <taxon>Boraginaceae</taxon>
        <taxon>Boraginoideae</taxon>
        <taxon>Lithospermeae</taxon>
        <taxon>Lithospermum</taxon>
    </lineage>
</organism>
<dbReference type="InterPro" id="IPR043128">
    <property type="entry name" value="Rev_trsase/Diguanyl_cyclase"/>
</dbReference>